<feature type="region of interest" description="Disordered" evidence="1">
    <location>
        <begin position="32"/>
        <end position="71"/>
    </location>
</feature>
<dbReference type="RefSeq" id="WP_132603794.1">
    <property type="nucleotide sequence ID" value="NZ_NRRP01000050.1"/>
</dbReference>
<sequence length="71" mass="7532">MFFWFTDLAAADAVARRFGGGMHPDLRAALARSAGRDRPETPPTAPEPFAADPKIVAFPGPPAPLAQERSA</sequence>
<name>A0A4R2NLC5_RHOAD</name>
<keyword evidence="3" id="KW-1185">Reference proteome</keyword>
<evidence type="ECO:0000313" key="3">
    <source>
        <dbReference type="Proteomes" id="UP000295733"/>
    </source>
</evidence>
<dbReference type="EMBL" id="SLXL01000008">
    <property type="protein sequence ID" value="TCP21984.1"/>
    <property type="molecule type" value="Genomic_DNA"/>
</dbReference>
<evidence type="ECO:0000313" key="2">
    <source>
        <dbReference type="EMBL" id="TCP21984.1"/>
    </source>
</evidence>
<accession>A0A4R2NLC5</accession>
<reference evidence="2 3" key="1">
    <citation type="submission" date="2019-03" db="EMBL/GenBank/DDBJ databases">
        <title>Genomic Encyclopedia of Type Strains, Phase IV (KMG-IV): sequencing the most valuable type-strain genomes for metagenomic binning, comparative biology and taxonomic classification.</title>
        <authorList>
            <person name="Goeker M."/>
        </authorList>
    </citation>
    <scope>NUCLEOTIDE SEQUENCE [LARGE SCALE GENOMIC DNA]</scope>
    <source>
        <strain evidence="2 3">DSM 2781</strain>
    </source>
</reference>
<dbReference type="AlphaFoldDB" id="A0A4R2NLC5"/>
<proteinExistence type="predicted"/>
<gene>
    <name evidence="2" type="ORF">EV656_10830</name>
</gene>
<protein>
    <submittedName>
        <fullName evidence="2">Uncharacterized protein</fullName>
    </submittedName>
</protein>
<dbReference type="Proteomes" id="UP000295733">
    <property type="component" value="Unassembled WGS sequence"/>
</dbReference>
<comment type="caution">
    <text evidence="2">The sequence shown here is derived from an EMBL/GenBank/DDBJ whole genome shotgun (WGS) entry which is preliminary data.</text>
</comment>
<evidence type="ECO:0000256" key="1">
    <source>
        <dbReference type="SAM" id="MobiDB-lite"/>
    </source>
</evidence>
<organism evidence="2 3">
    <name type="scientific">Rhodovulum adriaticum</name>
    <name type="common">Rhodopseudomonas adriatica</name>
    <dbReference type="NCBI Taxonomy" id="35804"/>
    <lineage>
        <taxon>Bacteria</taxon>
        <taxon>Pseudomonadati</taxon>
        <taxon>Pseudomonadota</taxon>
        <taxon>Alphaproteobacteria</taxon>
        <taxon>Rhodobacterales</taxon>
        <taxon>Paracoccaceae</taxon>
        <taxon>Rhodovulum</taxon>
    </lineage>
</organism>